<keyword evidence="3" id="KW-0378">Hydrolase</keyword>
<dbReference type="Proteomes" id="UP000664554">
    <property type="component" value="Unassembled WGS sequence"/>
</dbReference>
<evidence type="ECO:0000256" key="1">
    <source>
        <dbReference type="SAM" id="SignalP"/>
    </source>
</evidence>
<feature type="chain" id="PRO_5046188645" evidence="1">
    <location>
        <begin position="42"/>
        <end position="290"/>
    </location>
</feature>
<dbReference type="EMBL" id="JAGBKM010000008">
    <property type="protein sequence ID" value="MBO1530769.1"/>
    <property type="molecule type" value="Genomic_DNA"/>
</dbReference>
<comment type="caution">
    <text evidence="3">The sequence shown here is derived from an EMBL/GenBank/DDBJ whole genome shotgun (WGS) entry which is preliminary data.</text>
</comment>
<dbReference type="InterPro" id="IPR018711">
    <property type="entry name" value="NAGPA"/>
</dbReference>
<name>A0ABS3NMY2_9GAMM</name>
<dbReference type="GO" id="GO:0016798">
    <property type="term" value="F:hydrolase activity, acting on glycosyl bonds"/>
    <property type="evidence" value="ECO:0007669"/>
    <property type="project" value="UniProtKB-KW"/>
</dbReference>
<keyword evidence="1" id="KW-0732">Signal</keyword>
<accession>A0ABS3NMY2</accession>
<evidence type="ECO:0000313" key="4">
    <source>
        <dbReference type="Proteomes" id="UP000664554"/>
    </source>
</evidence>
<sequence>MSKTGATLARLWVFKNKAPKLRSTPLLAGFFALSISACQPAATDAHSTTNSSWSCQTQDQPFSYSACQIATKTVTQSADSPYSLQLFWQQAERSQPLLTFDTLIDTLPAEQHLIFAMNAGMYNEAYAPIGYTVIAGEERRALNTKEGGGNFHLLPNGVLWWDKAGKIHITESKALKNQLKTGQAQPWYATQSGPMLVIDGDIHPQFNPDSRSLKQRNGVGICADGSIQFVNSDEPVSFYDFATLFKNDLGCANALFLDGGIASALYAPNIDKHDKKQMGVMIGVIETKDN</sequence>
<gene>
    <name evidence="3" type="ORF">J3492_06025</name>
</gene>
<dbReference type="Pfam" id="PF09992">
    <property type="entry name" value="NAGPA"/>
    <property type="match status" value="1"/>
</dbReference>
<organism evidence="3 4">
    <name type="scientific">Psychrobacter coccoides</name>
    <dbReference type="NCBI Taxonomy" id="2818440"/>
    <lineage>
        <taxon>Bacteria</taxon>
        <taxon>Pseudomonadati</taxon>
        <taxon>Pseudomonadota</taxon>
        <taxon>Gammaproteobacteria</taxon>
        <taxon>Moraxellales</taxon>
        <taxon>Moraxellaceae</taxon>
        <taxon>Psychrobacter</taxon>
    </lineage>
</organism>
<evidence type="ECO:0000313" key="3">
    <source>
        <dbReference type="EMBL" id="MBO1530769.1"/>
    </source>
</evidence>
<feature type="domain" description="Phosphodiester glycosidase" evidence="2">
    <location>
        <begin position="113"/>
        <end position="269"/>
    </location>
</feature>
<proteinExistence type="predicted"/>
<dbReference type="RefSeq" id="WP_207990906.1">
    <property type="nucleotide sequence ID" value="NZ_JAGBKM010000008.1"/>
</dbReference>
<feature type="signal peptide" evidence="1">
    <location>
        <begin position="1"/>
        <end position="41"/>
    </location>
</feature>
<protein>
    <submittedName>
        <fullName evidence="3">Phosphodiester glycosidase family protein</fullName>
    </submittedName>
</protein>
<keyword evidence="4" id="KW-1185">Reference proteome</keyword>
<evidence type="ECO:0000259" key="2">
    <source>
        <dbReference type="Pfam" id="PF09992"/>
    </source>
</evidence>
<keyword evidence="3" id="KW-0326">Glycosidase</keyword>
<reference evidence="3 4" key="1">
    <citation type="submission" date="2021-03" db="EMBL/GenBank/DDBJ databases">
        <authorList>
            <person name="Shang D.-D."/>
            <person name="Du Z.-J."/>
            <person name="Chen G.-J."/>
        </authorList>
    </citation>
    <scope>NUCLEOTIDE SEQUENCE [LARGE SCALE GENOMIC DNA]</scope>
    <source>
        <strain evidence="3 4">F1192</strain>
    </source>
</reference>